<dbReference type="InterPro" id="IPR036388">
    <property type="entry name" value="WH-like_DNA-bd_sf"/>
</dbReference>
<dbReference type="PANTHER" id="PTHR30293">
    <property type="entry name" value="TRANSCRIPTIONAL REGULATORY PROTEIN NAC-RELATED"/>
    <property type="match status" value="1"/>
</dbReference>
<dbReference type="GO" id="GO:2000142">
    <property type="term" value="P:regulation of DNA-templated transcription initiation"/>
    <property type="evidence" value="ECO:0007669"/>
    <property type="project" value="TreeGrafter"/>
</dbReference>
<dbReference type="SUPFAM" id="SSF53850">
    <property type="entry name" value="Periplasmic binding protein-like II"/>
    <property type="match status" value="1"/>
</dbReference>
<dbReference type="Pfam" id="PF00126">
    <property type="entry name" value="HTH_1"/>
    <property type="match status" value="1"/>
</dbReference>
<keyword evidence="4" id="KW-0010">Activator</keyword>
<evidence type="ECO:0000313" key="7">
    <source>
        <dbReference type="EMBL" id="NWF47742.1"/>
    </source>
</evidence>
<dbReference type="Proteomes" id="UP000545507">
    <property type="component" value="Unassembled WGS sequence"/>
</dbReference>
<dbReference type="InterPro" id="IPR000847">
    <property type="entry name" value="LysR_HTH_N"/>
</dbReference>
<comment type="similarity">
    <text evidence="1">Belongs to the LysR transcriptional regulatory family.</text>
</comment>
<dbReference type="RefSeq" id="WP_177137637.1">
    <property type="nucleotide sequence ID" value="NZ_VYGV01000020.1"/>
</dbReference>
<dbReference type="InterPro" id="IPR036390">
    <property type="entry name" value="WH_DNA-bd_sf"/>
</dbReference>
<reference evidence="7 8" key="1">
    <citation type="submission" date="2019-09" db="EMBL/GenBank/DDBJ databases">
        <title>Hydrogenophaga aromatica sp. nov., isolated from a para-xylene-degrading enrichment culture.</title>
        <authorList>
            <person name="Tancsics A."/>
            <person name="Banerjee S."/>
        </authorList>
    </citation>
    <scope>NUCLEOTIDE SEQUENCE [LARGE SCALE GENOMIC DNA]</scope>
    <source>
        <strain evidence="7 8">D2P1</strain>
    </source>
</reference>
<dbReference type="GO" id="GO:0003677">
    <property type="term" value="F:DNA binding"/>
    <property type="evidence" value="ECO:0007669"/>
    <property type="project" value="UniProtKB-KW"/>
</dbReference>
<comment type="caution">
    <text evidence="7">The sequence shown here is derived from an EMBL/GenBank/DDBJ whole genome shotgun (WGS) entry which is preliminary data.</text>
</comment>
<dbReference type="GO" id="GO:0003700">
    <property type="term" value="F:DNA-binding transcription factor activity"/>
    <property type="evidence" value="ECO:0007669"/>
    <property type="project" value="InterPro"/>
</dbReference>
<dbReference type="AlphaFoldDB" id="A0A7Y8KZJ8"/>
<name>A0A7Y8KZJ8_9BURK</name>
<keyword evidence="2" id="KW-0805">Transcription regulation</keyword>
<evidence type="ECO:0000256" key="4">
    <source>
        <dbReference type="ARBA" id="ARBA00023159"/>
    </source>
</evidence>
<evidence type="ECO:0000256" key="1">
    <source>
        <dbReference type="ARBA" id="ARBA00009437"/>
    </source>
</evidence>
<dbReference type="InterPro" id="IPR005119">
    <property type="entry name" value="LysR_subst-bd"/>
</dbReference>
<sequence length="310" mass="33976">MTPRQPTNPNSFRLFLEVAELGSFTKAAAQRHTVQSHISRQISDLEAACGGPLFRRTGRGVALTELGQRVQTRVRGWVRDTDQLLADIRADAGLPMGEVRLAILPSAAHPLITRLYLRLQAEYPLIRLNIREGQGGELDTLLDTGSVDMAVLFRFRKPTGADEKLLATAGTYLVSIPGDRLTRDGTVDFMQLEGLRLVLPRRPSHWRAVLDETARSKGFALQAVVEADSLRVQKELVAHSPGLYSVLGPFSVAEEMRAGGLQAARIVSPDLRRYVTLALPKQGHLTPAAKVVARLIGETDEPWGTLIGEP</sequence>
<dbReference type="EMBL" id="VYGV01000020">
    <property type="protein sequence ID" value="NWF47742.1"/>
    <property type="molecule type" value="Genomic_DNA"/>
</dbReference>
<keyword evidence="3" id="KW-0238">DNA-binding</keyword>
<evidence type="ECO:0000256" key="3">
    <source>
        <dbReference type="ARBA" id="ARBA00023125"/>
    </source>
</evidence>
<evidence type="ECO:0000313" key="8">
    <source>
        <dbReference type="Proteomes" id="UP000545507"/>
    </source>
</evidence>
<dbReference type="FunFam" id="1.10.10.10:FF:000001">
    <property type="entry name" value="LysR family transcriptional regulator"/>
    <property type="match status" value="1"/>
</dbReference>
<evidence type="ECO:0000259" key="6">
    <source>
        <dbReference type="PROSITE" id="PS50931"/>
    </source>
</evidence>
<dbReference type="PANTHER" id="PTHR30293:SF0">
    <property type="entry name" value="NITROGEN ASSIMILATION REGULATORY PROTEIN NAC"/>
    <property type="match status" value="1"/>
</dbReference>
<protein>
    <submittedName>
        <fullName evidence="7">LysR family transcriptional regulator</fullName>
    </submittedName>
</protein>
<dbReference type="Gene3D" id="1.10.10.10">
    <property type="entry name" value="Winged helix-like DNA-binding domain superfamily/Winged helix DNA-binding domain"/>
    <property type="match status" value="1"/>
</dbReference>
<feature type="domain" description="HTH lysR-type" evidence="6">
    <location>
        <begin position="7"/>
        <end position="64"/>
    </location>
</feature>
<evidence type="ECO:0000256" key="5">
    <source>
        <dbReference type="ARBA" id="ARBA00023163"/>
    </source>
</evidence>
<keyword evidence="5" id="KW-0804">Transcription</keyword>
<organism evidence="7 8">
    <name type="scientific">Hydrogenophaga aromaticivorans</name>
    <dbReference type="NCBI Taxonomy" id="2610898"/>
    <lineage>
        <taxon>Bacteria</taxon>
        <taxon>Pseudomonadati</taxon>
        <taxon>Pseudomonadota</taxon>
        <taxon>Betaproteobacteria</taxon>
        <taxon>Burkholderiales</taxon>
        <taxon>Comamonadaceae</taxon>
        <taxon>Hydrogenophaga</taxon>
    </lineage>
</organism>
<gene>
    <name evidence="7" type="ORF">F3K02_21165</name>
</gene>
<dbReference type="Pfam" id="PF03466">
    <property type="entry name" value="LysR_substrate"/>
    <property type="match status" value="1"/>
</dbReference>
<keyword evidence="8" id="KW-1185">Reference proteome</keyword>
<dbReference type="PROSITE" id="PS50931">
    <property type="entry name" value="HTH_LYSR"/>
    <property type="match status" value="1"/>
</dbReference>
<accession>A0A7Y8KZJ8</accession>
<proteinExistence type="inferred from homology"/>
<dbReference type="SUPFAM" id="SSF46785">
    <property type="entry name" value="Winged helix' DNA-binding domain"/>
    <property type="match status" value="1"/>
</dbReference>
<evidence type="ECO:0000256" key="2">
    <source>
        <dbReference type="ARBA" id="ARBA00023015"/>
    </source>
</evidence>
<dbReference type="Gene3D" id="3.40.190.290">
    <property type="match status" value="1"/>
</dbReference>